<dbReference type="InterPro" id="IPR036255">
    <property type="entry name" value="YgfB-like_sf"/>
</dbReference>
<dbReference type="Pfam" id="PF03695">
    <property type="entry name" value="UPF0149"/>
    <property type="match status" value="1"/>
</dbReference>
<keyword evidence="2" id="KW-1185">Reference proteome</keyword>
<gene>
    <name evidence="1" type="ORF">DHf2319_11750</name>
</gene>
<evidence type="ECO:0000313" key="2">
    <source>
        <dbReference type="Proteomes" id="UP000831607"/>
    </source>
</evidence>
<accession>A0ABY4AIH9</accession>
<dbReference type="InterPro" id="IPR011978">
    <property type="entry name" value="YgfB-like"/>
</dbReference>
<dbReference type="Gene3D" id="1.20.120.740">
    <property type="entry name" value="YgfB uncharacterised protein family UPF0149, PF03695"/>
    <property type="match status" value="1"/>
</dbReference>
<name>A0ABY4AIH9_9BURK</name>
<dbReference type="EMBL" id="CP063982">
    <property type="protein sequence ID" value="UOD50098.1"/>
    <property type="molecule type" value="Genomic_DNA"/>
</dbReference>
<dbReference type="SUPFAM" id="SSF101327">
    <property type="entry name" value="YgfB-like"/>
    <property type="match status" value="1"/>
</dbReference>
<dbReference type="RefSeq" id="WP_243478495.1">
    <property type="nucleotide sequence ID" value="NZ_CP063982.1"/>
</dbReference>
<dbReference type="Proteomes" id="UP000831607">
    <property type="component" value="Chromosome"/>
</dbReference>
<protein>
    <submittedName>
        <fullName evidence="1">UPF0149 family protein</fullName>
    </submittedName>
</protein>
<dbReference type="NCBIfam" id="TIGR02292">
    <property type="entry name" value="ygfB_yecA"/>
    <property type="match status" value="1"/>
</dbReference>
<organism evidence="1 2">
    <name type="scientific">Orrella daihaiensis</name>
    <dbReference type="NCBI Taxonomy" id="2782176"/>
    <lineage>
        <taxon>Bacteria</taxon>
        <taxon>Pseudomonadati</taxon>
        <taxon>Pseudomonadota</taxon>
        <taxon>Betaproteobacteria</taxon>
        <taxon>Burkholderiales</taxon>
        <taxon>Alcaligenaceae</taxon>
        <taxon>Orrella</taxon>
    </lineage>
</organism>
<sequence>MTKNSKQTPATPLSETEIEVLDTFLSELSGPIRSLEGLDGLICALSCAPTQLDYDQYMSAVLGTDAFTDKKQSTAIEKLVTQHQASVKAGLDETLATETLYTPALLVDEDGLAQGNQWALAFLLGVSMTEGDWSDFTKGDEMARLLLPMMVLAHEHHPDPQMRPSPIPDEGRDELLFMMTNSLALIYGYFNGKPITPN</sequence>
<evidence type="ECO:0000313" key="1">
    <source>
        <dbReference type="EMBL" id="UOD50098.1"/>
    </source>
</evidence>
<proteinExistence type="predicted"/>
<reference evidence="1 2" key="1">
    <citation type="submission" date="2020-11" db="EMBL/GenBank/DDBJ databases">
        <title>Algicoccus daihaiensis sp.nov., isolated from Daihai Lake in Inner Mongolia.</title>
        <authorList>
            <person name="Kai J."/>
        </authorList>
    </citation>
    <scope>NUCLEOTIDE SEQUENCE [LARGE SCALE GENOMIC DNA]</scope>
    <source>
        <strain evidence="2">f23</strain>
    </source>
</reference>